<keyword evidence="4" id="KW-1185">Reference proteome</keyword>
<proteinExistence type="predicted"/>
<dbReference type="Proteomes" id="UP000618733">
    <property type="component" value="Unassembled WGS sequence"/>
</dbReference>
<evidence type="ECO:0000313" key="4">
    <source>
        <dbReference type="Proteomes" id="UP000618733"/>
    </source>
</evidence>
<gene>
    <name evidence="3" type="ORF">JD292_07570</name>
</gene>
<dbReference type="Pfam" id="PF01266">
    <property type="entry name" value="DAO"/>
    <property type="match status" value="1"/>
</dbReference>
<dbReference type="RefSeq" id="WP_200132133.1">
    <property type="nucleotide sequence ID" value="NZ_JAEHOI010000006.1"/>
</dbReference>
<evidence type="ECO:0000256" key="1">
    <source>
        <dbReference type="ARBA" id="ARBA00023002"/>
    </source>
</evidence>
<dbReference type="SUPFAM" id="SSF54373">
    <property type="entry name" value="FAD-linked reductases, C-terminal domain"/>
    <property type="match status" value="1"/>
</dbReference>
<dbReference type="EMBL" id="JAEHOI010000006">
    <property type="protein sequence ID" value="MBK0421932.1"/>
    <property type="molecule type" value="Genomic_DNA"/>
</dbReference>
<name>A0A934QEN4_9MICO</name>
<dbReference type="AlphaFoldDB" id="A0A934QEN4"/>
<protein>
    <submittedName>
        <fullName evidence="3">FAD-binding oxidoreductase</fullName>
    </submittedName>
</protein>
<evidence type="ECO:0000313" key="3">
    <source>
        <dbReference type="EMBL" id="MBK0421932.1"/>
    </source>
</evidence>
<organism evidence="3 4">
    <name type="scientific">Leucobacter edaphi</name>
    <dbReference type="NCBI Taxonomy" id="2796472"/>
    <lineage>
        <taxon>Bacteria</taxon>
        <taxon>Bacillati</taxon>
        <taxon>Actinomycetota</taxon>
        <taxon>Actinomycetes</taxon>
        <taxon>Micrococcales</taxon>
        <taxon>Microbacteriaceae</taxon>
        <taxon>Leucobacter</taxon>
    </lineage>
</organism>
<evidence type="ECO:0000259" key="2">
    <source>
        <dbReference type="Pfam" id="PF01266"/>
    </source>
</evidence>
<dbReference type="PANTHER" id="PTHR13847">
    <property type="entry name" value="SARCOSINE DEHYDROGENASE-RELATED"/>
    <property type="match status" value="1"/>
</dbReference>
<sequence>MPSAPAARAADTEVIVVGGGLIGLLSAHALARAGRSVTIIDRERPGSGAARGNAGEITPLNALPLAGPAMAAETLRGVLSRTHYLNISPLALPRLVPFGLSFLAHCAPRRVAAGARALDQLARGAFAAYDALAAEGFALAGGGTGYLYTHPDERVLEAHRRSLIARADHLGVAHPEPILRGAEVREAEPLLAASVNAAYIAPTERFIDPGLFVDELIARLTELGARFVSGVAATTVIHGGSRPAVLTRSASGERLLTAQSVIVAAGSRTDALLSASGIRVPARLRVRPGRGYSFTVESESLPTHLLGSLAERTVAIPMNGRLRIVGLMDFDGSHDRSEPAREAHLAHRASRFLRGIDWDATSEHWVGPRPMTGSGLPIISALPGDPRIVVASGHNMHGLSLGPVTGDIVAALVAGEPPRVSGADVDLRPFALPS</sequence>
<dbReference type="InterPro" id="IPR036188">
    <property type="entry name" value="FAD/NAD-bd_sf"/>
</dbReference>
<dbReference type="SUPFAM" id="SSF51905">
    <property type="entry name" value="FAD/NAD(P)-binding domain"/>
    <property type="match status" value="1"/>
</dbReference>
<dbReference type="GO" id="GO:0016491">
    <property type="term" value="F:oxidoreductase activity"/>
    <property type="evidence" value="ECO:0007669"/>
    <property type="project" value="UniProtKB-KW"/>
</dbReference>
<dbReference type="InterPro" id="IPR006076">
    <property type="entry name" value="FAD-dep_OxRdtase"/>
</dbReference>
<dbReference type="Gene3D" id="3.50.50.60">
    <property type="entry name" value="FAD/NAD(P)-binding domain"/>
    <property type="match status" value="2"/>
</dbReference>
<dbReference type="Gene3D" id="3.30.9.10">
    <property type="entry name" value="D-Amino Acid Oxidase, subunit A, domain 2"/>
    <property type="match status" value="1"/>
</dbReference>
<dbReference type="PANTHER" id="PTHR13847:SF289">
    <property type="entry name" value="GLYCINE OXIDASE"/>
    <property type="match status" value="1"/>
</dbReference>
<reference evidence="3" key="1">
    <citation type="submission" date="2020-12" db="EMBL/GenBank/DDBJ databases">
        <title>Leucobacter sp. CAS2, isolated from Chromium sludge.</title>
        <authorList>
            <person name="Xu Z."/>
        </authorList>
    </citation>
    <scope>NUCLEOTIDE SEQUENCE</scope>
    <source>
        <strain evidence="3">CSA2</strain>
    </source>
</reference>
<accession>A0A934QEN4</accession>
<keyword evidence="1" id="KW-0560">Oxidoreductase</keyword>
<comment type="caution">
    <text evidence="3">The sequence shown here is derived from an EMBL/GenBank/DDBJ whole genome shotgun (WGS) entry which is preliminary data.</text>
</comment>
<dbReference type="GO" id="GO:0005737">
    <property type="term" value="C:cytoplasm"/>
    <property type="evidence" value="ECO:0007669"/>
    <property type="project" value="TreeGrafter"/>
</dbReference>
<feature type="domain" description="FAD dependent oxidoreductase" evidence="2">
    <location>
        <begin position="14"/>
        <end position="412"/>
    </location>
</feature>